<comment type="subcellular location">
    <subcellularLocation>
        <location evidence="10">Cytoplasm</location>
    </subcellularLocation>
</comment>
<sequence>MKVLKRMKVKEYLEERRKFGTLHFTLIDPHKTNAENAEKIASILKDIGTDAFLLGGSIGVDPIEASEIALKLKETGLPVIIFPGDLTNIVKTADAILFMSLLNSENPYHIIGAQVQGAFLVKKYGLETLPTAYIVIGYGGAAGYMGMARPIPWDQVNISIAYALAANMLGMRYIYLEAGSGSPQHIPPEVIKSIKKTVPEAFLIVGGGIRTKEAALSVAEAGADAIVTGNIVEEDIKKAEEIIKAIKKKD</sequence>
<dbReference type="OMA" id="IPRHKPK"/>
<comment type="cofactor">
    <cofactor evidence="10">
        <name>Mg(2+)</name>
        <dbReference type="ChEBI" id="CHEBI:18420"/>
    </cofactor>
</comment>
<evidence type="ECO:0000256" key="5">
    <source>
        <dbReference type="ARBA" id="ARBA00022842"/>
    </source>
</evidence>
<dbReference type="Proteomes" id="UP000886076">
    <property type="component" value="Unassembled WGS sequence"/>
</dbReference>
<dbReference type="GO" id="GO:0047294">
    <property type="term" value="F:phosphoglycerol geranylgeranyltransferase activity"/>
    <property type="evidence" value="ECO:0007669"/>
    <property type="project" value="UniProtKB-UniRule"/>
</dbReference>
<dbReference type="Proteomes" id="UP000652307">
    <property type="component" value="Unassembled WGS sequence"/>
</dbReference>
<dbReference type="SUPFAM" id="SSF51395">
    <property type="entry name" value="FMN-linked oxidoreductases"/>
    <property type="match status" value="1"/>
</dbReference>
<dbReference type="GO" id="GO:0120536">
    <property type="term" value="F:heptaprenylglyceryl phosphate synthase activity"/>
    <property type="evidence" value="ECO:0007669"/>
    <property type="project" value="UniProtKB-ARBA"/>
</dbReference>
<keyword evidence="5 10" id="KW-0460">Magnesium</keyword>
<dbReference type="EMBL" id="DSFH01000004">
    <property type="protein sequence ID" value="HEW63475.1"/>
    <property type="molecule type" value="Genomic_DNA"/>
</dbReference>
<comment type="catalytic activity">
    <reaction evidence="9 10">
        <text>sn-glycerol 1-phosphate + (2E,6E,10E)-geranylgeranyl diphosphate = sn-3-O-(geranylgeranyl)glycerol 1-phosphate + diphosphate</text>
        <dbReference type="Rhea" id="RHEA:23404"/>
        <dbReference type="ChEBI" id="CHEBI:33019"/>
        <dbReference type="ChEBI" id="CHEBI:57677"/>
        <dbReference type="ChEBI" id="CHEBI:57685"/>
        <dbReference type="ChEBI" id="CHEBI:58756"/>
        <dbReference type="EC" id="2.5.1.41"/>
    </reaction>
</comment>
<feature type="binding site" evidence="10">
    <location>
        <begin position="207"/>
        <end position="208"/>
    </location>
    <ligand>
        <name>sn-glycerol 1-phosphate</name>
        <dbReference type="ChEBI" id="CHEBI:57685"/>
    </ligand>
</feature>
<proteinExistence type="inferred from homology"/>
<feature type="binding site" evidence="10">
    <location>
        <begin position="229"/>
        <end position="230"/>
    </location>
    <ligand>
        <name>sn-glycerol 1-phosphate</name>
        <dbReference type="ChEBI" id="CHEBI:57685"/>
    </ligand>
</feature>
<name>A0A2J6N912_9CREN</name>
<evidence type="ECO:0000313" key="14">
    <source>
        <dbReference type="Proteomes" id="UP000237153"/>
    </source>
</evidence>
<reference evidence="13 14" key="1">
    <citation type="submission" date="2018-01" db="EMBL/GenBank/DDBJ databases">
        <title>Metagenomic assembled genomes from two thermal pools in the Uzon Caldera, Kamchatka, Russia.</title>
        <authorList>
            <person name="Wilkins L."/>
            <person name="Ettinger C."/>
        </authorList>
    </citation>
    <scope>NUCLEOTIDE SEQUENCE [LARGE SCALE GENOMIC DNA]</scope>
    <source>
        <strain evidence="13">ZAV-06</strain>
    </source>
</reference>
<dbReference type="CDD" id="cd02812">
    <property type="entry name" value="PcrB_like"/>
    <property type="match status" value="1"/>
</dbReference>
<feature type="binding site" evidence="10">
    <location>
        <position position="57"/>
    </location>
    <ligand>
        <name>Mg(2+)</name>
        <dbReference type="ChEBI" id="CHEBI:18420"/>
    </ligand>
</feature>
<dbReference type="Proteomes" id="UP000237153">
    <property type="component" value="Unassembled WGS sequence"/>
</dbReference>
<reference evidence="12" key="3">
    <citation type="submission" date="2020-10" db="EMBL/GenBank/DDBJ databases">
        <title>Fervidococcus fontis strain 3639Fd - the first crenarchaeon capable of growth on lipids.</title>
        <authorList>
            <person name="Kochetkova T.V."/>
            <person name="Elcheninov A.G."/>
            <person name="Toschakov S.V."/>
            <person name="Kublanov I.V."/>
        </authorList>
    </citation>
    <scope>NUCLEOTIDE SEQUENCE</scope>
    <source>
        <strain evidence="12">3639Fd</strain>
    </source>
</reference>
<dbReference type="GO" id="GO:0000287">
    <property type="term" value="F:magnesium ion binding"/>
    <property type="evidence" value="ECO:0007669"/>
    <property type="project" value="UniProtKB-UniRule"/>
</dbReference>
<dbReference type="PANTHER" id="PTHR40029">
    <property type="match status" value="1"/>
</dbReference>
<protein>
    <recommendedName>
        <fullName evidence="10">Geranylgeranylglyceryl phosphate synthase</fullName>
        <shortName evidence="10">GGGP synthase</shortName>
        <shortName evidence="10">GGGPS</shortName>
        <ecNumber evidence="10">2.5.1.41</ecNumber>
    </recommendedName>
    <alternativeName>
        <fullName evidence="10">(S)-3-O-geranylgeranylglyceryl phosphate synthase</fullName>
    </alternativeName>
    <alternativeName>
        <fullName evidence="10">Phosphoglycerol geranylgeranyltransferase</fullName>
    </alternativeName>
</protein>
<organism evidence="13 14">
    <name type="scientific">Fervidicoccus fontis</name>
    <dbReference type="NCBI Taxonomy" id="683846"/>
    <lineage>
        <taxon>Archaea</taxon>
        <taxon>Thermoproteota</taxon>
        <taxon>Thermoprotei</taxon>
        <taxon>Fervidicoccales</taxon>
        <taxon>Fervidicoccaceae</taxon>
        <taxon>Fervidicoccus</taxon>
    </lineage>
</organism>
<evidence type="ECO:0000256" key="6">
    <source>
        <dbReference type="ARBA" id="ARBA00023098"/>
    </source>
</evidence>
<evidence type="ECO:0000313" key="12">
    <source>
        <dbReference type="EMBL" id="MBE9391637.1"/>
    </source>
</evidence>
<dbReference type="EMBL" id="PNIM01000003">
    <property type="protein sequence ID" value="PMB75964.1"/>
    <property type="molecule type" value="Genomic_DNA"/>
</dbReference>
<gene>
    <name evidence="13" type="ORF">C0188_00805</name>
    <name evidence="11" type="ORF">ENO39_00215</name>
    <name evidence="12" type="ORF">IOK49_06110</name>
</gene>
<dbReference type="Gene3D" id="3.20.20.390">
    <property type="entry name" value="FMN-linked oxidoreductases"/>
    <property type="match status" value="1"/>
</dbReference>
<dbReference type="InterPro" id="IPR039074">
    <property type="entry name" value="GGGP/HepGP_synthase_I"/>
</dbReference>
<dbReference type="NCBIfam" id="TIGR01768">
    <property type="entry name" value="GGGP-family"/>
    <property type="match status" value="1"/>
</dbReference>
<dbReference type="NCBIfam" id="NF003198">
    <property type="entry name" value="PRK04169.1-2"/>
    <property type="match status" value="1"/>
</dbReference>
<dbReference type="HAMAP" id="MF_00112">
    <property type="entry name" value="GGGP_HepGP_synthase"/>
    <property type="match status" value="1"/>
</dbReference>
<keyword evidence="4 10" id="KW-0479">Metal-binding</keyword>
<evidence type="ECO:0000313" key="13">
    <source>
        <dbReference type="EMBL" id="PMB75964.1"/>
    </source>
</evidence>
<keyword evidence="3 10" id="KW-0808">Transferase</keyword>
<evidence type="ECO:0000256" key="8">
    <source>
        <dbReference type="ARBA" id="ARBA00023264"/>
    </source>
</evidence>
<evidence type="ECO:0000256" key="3">
    <source>
        <dbReference type="ARBA" id="ARBA00022679"/>
    </source>
</evidence>
<comment type="pathway">
    <text evidence="10">Membrane lipid metabolism; glycerophospholipid metabolism.</text>
</comment>
<evidence type="ECO:0000256" key="2">
    <source>
        <dbReference type="ARBA" id="ARBA00022516"/>
    </source>
</evidence>
<keyword evidence="2 10" id="KW-0444">Lipid biosynthesis</keyword>
<evidence type="ECO:0000256" key="9">
    <source>
        <dbReference type="ARBA" id="ARBA00047288"/>
    </source>
</evidence>
<keyword evidence="1 10" id="KW-0963">Cytoplasm</keyword>
<dbReference type="GO" id="GO:0046474">
    <property type="term" value="P:glycerophospholipid biosynthetic process"/>
    <property type="evidence" value="ECO:0007669"/>
    <property type="project" value="UniProtKB-UniRule"/>
</dbReference>
<comment type="caution">
    <text evidence="10">Lacks conserved residue(s) required for the propagation of feature annotation.</text>
</comment>
<reference evidence="11" key="2">
    <citation type="journal article" date="2020" name="mSystems">
        <title>Genome- and Community-Level Interaction Insights into Carbon Utilization and Element Cycling Functions of Hydrothermarchaeota in Hydrothermal Sediment.</title>
        <authorList>
            <person name="Zhou Z."/>
            <person name="Liu Y."/>
            <person name="Xu W."/>
            <person name="Pan J."/>
            <person name="Luo Z.H."/>
            <person name="Li M."/>
        </authorList>
    </citation>
    <scope>NUCLEOTIDE SEQUENCE [LARGE SCALE GENOMIC DNA]</scope>
    <source>
        <strain evidence="11">SpSt-1261</strain>
    </source>
</reference>
<comment type="function">
    <text evidence="10">Prenyltransferase that catalyzes the transfer of the geranylgeranyl moiety of geranylgeranyl diphosphate (GGPP) to the C3 hydroxyl of sn-glycerol-1-phosphate (G1P). This reaction is the first ether-bond-formation step in the biosynthesis of archaeal membrane lipids.</text>
</comment>
<dbReference type="NCBIfam" id="TIGR01769">
    <property type="entry name" value="GGGP"/>
    <property type="match status" value="1"/>
</dbReference>
<accession>A0A2J6N912</accession>
<dbReference type="GO" id="GO:0005737">
    <property type="term" value="C:cytoplasm"/>
    <property type="evidence" value="ECO:0007669"/>
    <property type="project" value="UniProtKB-SubCell"/>
</dbReference>
<feature type="binding site" evidence="10">
    <location>
        <position position="28"/>
    </location>
    <ligand>
        <name>Mg(2+)</name>
        <dbReference type="ChEBI" id="CHEBI:18420"/>
    </ligand>
</feature>
<comment type="caution">
    <text evidence="13">The sequence shown here is derived from an EMBL/GenBank/DDBJ whole genome shotgun (WGS) entry which is preliminary data.</text>
</comment>
<feature type="binding site" evidence="10">
    <location>
        <begin position="175"/>
        <end position="181"/>
    </location>
    <ligand>
        <name>sn-glycerol 1-phosphate</name>
        <dbReference type="ChEBI" id="CHEBI:57685"/>
    </ligand>
</feature>
<evidence type="ECO:0000256" key="10">
    <source>
        <dbReference type="HAMAP-Rule" id="MF_00112"/>
    </source>
</evidence>
<evidence type="ECO:0000256" key="1">
    <source>
        <dbReference type="ARBA" id="ARBA00022490"/>
    </source>
</evidence>
<dbReference type="FunFam" id="3.20.20.390:FF:000001">
    <property type="entry name" value="Heptaprenylglyceryl phosphate synthase"/>
    <property type="match status" value="1"/>
</dbReference>
<dbReference type="EMBL" id="JADEZV010000004">
    <property type="protein sequence ID" value="MBE9391637.1"/>
    <property type="molecule type" value="Genomic_DNA"/>
</dbReference>
<evidence type="ECO:0000256" key="7">
    <source>
        <dbReference type="ARBA" id="ARBA00023209"/>
    </source>
</evidence>
<dbReference type="Pfam" id="PF01884">
    <property type="entry name" value="PcrB"/>
    <property type="match status" value="1"/>
</dbReference>
<dbReference type="AlphaFoldDB" id="A0A2J6N912"/>
<evidence type="ECO:0000313" key="11">
    <source>
        <dbReference type="EMBL" id="HEW63475.1"/>
    </source>
</evidence>
<dbReference type="InterPro" id="IPR008205">
    <property type="entry name" value="GGGP_HepGP_synthase"/>
</dbReference>
<keyword evidence="6 10" id="KW-0443">Lipid metabolism</keyword>
<comment type="similarity">
    <text evidence="10">Belongs to the GGGP/HepGP synthase family. Group II subfamily.</text>
</comment>
<dbReference type="UniPathway" id="UPA00940"/>
<dbReference type="EC" id="2.5.1.41" evidence="10"/>
<dbReference type="InterPro" id="IPR010946">
    <property type="entry name" value="GGGP_synth"/>
</dbReference>
<dbReference type="PANTHER" id="PTHR40029:SF2">
    <property type="entry name" value="HEPTAPRENYLGLYCERYL PHOSPHATE SYNTHASE"/>
    <property type="match status" value="1"/>
</dbReference>
<keyword evidence="8 10" id="KW-1208">Phospholipid metabolism</keyword>
<keyword evidence="7 10" id="KW-0594">Phospholipid biosynthesis</keyword>
<evidence type="ECO:0000256" key="4">
    <source>
        <dbReference type="ARBA" id="ARBA00022723"/>
    </source>
</evidence>
<dbReference type="InterPro" id="IPR038597">
    <property type="entry name" value="GGGP/HepGP_synthase_sf"/>
</dbReference>